<evidence type="ECO:0000256" key="1">
    <source>
        <dbReference type="ARBA" id="ARBA00022801"/>
    </source>
</evidence>
<dbReference type="SUPFAM" id="SSF52172">
    <property type="entry name" value="CheY-like"/>
    <property type="match status" value="1"/>
</dbReference>
<dbReference type="InterPro" id="IPR011006">
    <property type="entry name" value="CheY-like_superfamily"/>
</dbReference>
<keyword evidence="1" id="KW-0378">Hydrolase</keyword>
<dbReference type="PROSITE" id="PS50110">
    <property type="entry name" value="RESPONSE_REGULATORY"/>
    <property type="match status" value="1"/>
</dbReference>
<dbReference type="Pfam" id="PF07228">
    <property type="entry name" value="SpoIIE"/>
    <property type="match status" value="1"/>
</dbReference>
<dbReference type="InterPro" id="IPR001789">
    <property type="entry name" value="Sig_transdc_resp-reg_receiver"/>
</dbReference>
<keyword evidence="5" id="KW-1185">Reference proteome</keyword>
<dbReference type="EMBL" id="QKZL01000002">
    <property type="protein sequence ID" value="PZX18953.1"/>
    <property type="molecule type" value="Genomic_DNA"/>
</dbReference>
<proteinExistence type="predicted"/>
<sequence length="446" mass="48875">MGGMDMSGDMTNDDACEETGIARHGAMDDRPLRILVVDDSRLQRRILMSSLQGLSFELAEAGDAEEALAYCRETLPDIVLSDWMMPGMTGIELCGAVRELSAAQYVYFIVLTSKSEKGELAHALREGADDFLSKPVSAEELLGRIAAGRRLLDVERQLTEKNRLVTETLEKMRALHAALDRDLIEARKLQMSLVPRTTVRHQAGTVSFLLQPSGHVGGDLVGSFPTGPSRIGVFSLDVSGHGIASALLTARLSSWLTGNTPDQNIALRWDGPEIAMRPPHEICEKMNDMFIAEIDTVHYFTMAIGEIDLQTGRGQMCQAGHPHPLIQRADGEIDFIGEGGMPIGLINSAEFQTFEFDLAPGDRLLLYSDGLTECPTDDGVMLEEEGLAEFMRRYRHEVGDRLLHALKWELSALVNDADLPDDLSGLLVEYAGSSPSPDLTSPEEHS</sequence>
<dbReference type="SMART" id="SM00448">
    <property type="entry name" value="REC"/>
    <property type="match status" value="1"/>
</dbReference>
<accession>A0A2W7NHM2</accession>
<evidence type="ECO:0000313" key="4">
    <source>
        <dbReference type="EMBL" id="PZX18953.1"/>
    </source>
</evidence>
<organism evidence="4 5">
    <name type="scientific">Palleronia aestuarii</name>
    <dbReference type="NCBI Taxonomy" id="568105"/>
    <lineage>
        <taxon>Bacteria</taxon>
        <taxon>Pseudomonadati</taxon>
        <taxon>Pseudomonadota</taxon>
        <taxon>Alphaproteobacteria</taxon>
        <taxon>Rhodobacterales</taxon>
        <taxon>Roseobacteraceae</taxon>
        <taxon>Palleronia</taxon>
    </lineage>
</organism>
<evidence type="ECO:0000313" key="5">
    <source>
        <dbReference type="Proteomes" id="UP000248916"/>
    </source>
</evidence>
<reference evidence="4 5" key="1">
    <citation type="submission" date="2018-06" db="EMBL/GenBank/DDBJ databases">
        <title>Genomic Encyclopedia of Archaeal and Bacterial Type Strains, Phase II (KMG-II): from individual species to whole genera.</title>
        <authorList>
            <person name="Goeker M."/>
        </authorList>
    </citation>
    <scope>NUCLEOTIDE SEQUENCE [LARGE SCALE GENOMIC DNA]</scope>
    <source>
        <strain evidence="4 5">DSM 22009</strain>
    </source>
</reference>
<feature type="domain" description="Response regulatory" evidence="3">
    <location>
        <begin position="33"/>
        <end position="149"/>
    </location>
</feature>
<gene>
    <name evidence="4" type="ORF">LX81_00647</name>
</gene>
<dbReference type="GO" id="GO:0016791">
    <property type="term" value="F:phosphatase activity"/>
    <property type="evidence" value="ECO:0007669"/>
    <property type="project" value="TreeGrafter"/>
</dbReference>
<dbReference type="GO" id="GO:0000160">
    <property type="term" value="P:phosphorelay signal transduction system"/>
    <property type="evidence" value="ECO:0007669"/>
    <property type="project" value="InterPro"/>
</dbReference>
<feature type="modified residue" description="4-aspartylphosphate" evidence="2">
    <location>
        <position position="82"/>
    </location>
</feature>
<dbReference type="InterPro" id="IPR001932">
    <property type="entry name" value="PPM-type_phosphatase-like_dom"/>
</dbReference>
<dbReference type="PANTHER" id="PTHR43156">
    <property type="entry name" value="STAGE II SPORULATION PROTEIN E-RELATED"/>
    <property type="match status" value="1"/>
</dbReference>
<dbReference type="PANTHER" id="PTHR43156:SF2">
    <property type="entry name" value="STAGE II SPORULATION PROTEIN E"/>
    <property type="match status" value="1"/>
</dbReference>
<name>A0A2W7NHM2_9RHOB</name>
<keyword evidence="2" id="KW-0597">Phosphoprotein</keyword>
<dbReference type="Proteomes" id="UP000248916">
    <property type="component" value="Unassembled WGS sequence"/>
</dbReference>
<dbReference type="InterPro" id="IPR052016">
    <property type="entry name" value="Bact_Sigma-Reg"/>
</dbReference>
<dbReference type="Pfam" id="PF00072">
    <property type="entry name" value="Response_reg"/>
    <property type="match status" value="1"/>
</dbReference>
<protein>
    <submittedName>
        <fullName evidence="4">Sigma-B regulation protein RsbU (Phosphoserine phosphatase)</fullName>
    </submittedName>
</protein>
<dbReference type="SUPFAM" id="SSF81606">
    <property type="entry name" value="PP2C-like"/>
    <property type="match status" value="1"/>
</dbReference>
<evidence type="ECO:0000256" key="2">
    <source>
        <dbReference type="PROSITE-ProRule" id="PRU00169"/>
    </source>
</evidence>
<dbReference type="AlphaFoldDB" id="A0A2W7NHM2"/>
<evidence type="ECO:0000259" key="3">
    <source>
        <dbReference type="PROSITE" id="PS50110"/>
    </source>
</evidence>
<comment type="caution">
    <text evidence="4">The sequence shown here is derived from an EMBL/GenBank/DDBJ whole genome shotgun (WGS) entry which is preliminary data.</text>
</comment>
<dbReference type="Gene3D" id="3.60.40.10">
    <property type="entry name" value="PPM-type phosphatase domain"/>
    <property type="match status" value="1"/>
</dbReference>
<dbReference type="Gene3D" id="3.40.50.2300">
    <property type="match status" value="1"/>
</dbReference>
<dbReference type="SMART" id="SM00331">
    <property type="entry name" value="PP2C_SIG"/>
    <property type="match status" value="1"/>
</dbReference>
<dbReference type="InterPro" id="IPR036457">
    <property type="entry name" value="PPM-type-like_dom_sf"/>
</dbReference>